<evidence type="ECO:0000256" key="8">
    <source>
        <dbReference type="ARBA" id="ARBA00022917"/>
    </source>
</evidence>
<comment type="subcellular location">
    <subcellularLocation>
        <location evidence="1 10">Cytoplasm</location>
    </subcellularLocation>
</comment>
<evidence type="ECO:0000256" key="10">
    <source>
        <dbReference type="HAMAP-Rule" id="MF_00022"/>
    </source>
</evidence>
<feature type="binding site" evidence="10">
    <location>
        <position position="144"/>
    </location>
    <ligand>
        <name>Zn(2+)</name>
        <dbReference type="ChEBI" id="CHEBI:29105"/>
    </ligand>
</feature>
<dbReference type="OrthoDB" id="9807503at2"/>
<evidence type="ECO:0000256" key="4">
    <source>
        <dbReference type="ARBA" id="ARBA00022490"/>
    </source>
</evidence>
<dbReference type="GO" id="GO:0004818">
    <property type="term" value="F:glutamate-tRNA ligase activity"/>
    <property type="evidence" value="ECO:0007669"/>
    <property type="project" value="UniProtKB-UniRule"/>
</dbReference>
<gene>
    <name evidence="10 13" type="primary">gltX</name>
    <name evidence="13" type="ORF">FIM25_13360</name>
</gene>
<keyword evidence="5 10" id="KW-0436">Ligase</keyword>
<evidence type="ECO:0000256" key="9">
    <source>
        <dbReference type="ARBA" id="ARBA00023146"/>
    </source>
</evidence>
<dbReference type="EC" id="6.1.1.17" evidence="10"/>
<dbReference type="GO" id="GO:0005829">
    <property type="term" value="C:cytosol"/>
    <property type="evidence" value="ECO:0007669"/>
    <property type="project" value="TreeGrafter"/>
</dbReference>
<comment type="caution">
    <text evidence="13">The sequence shown here is derived from an EMBL/GenBank/DDBJ whole genome shotgun (WGS) entry which is preliminary data.</text>
</comment>
<keyword evidence="7 10" id="KW-0067">ATP-binding</keyword>
<dbReference type="InterPro" id="IPR045462">
    <property type="entry name" value="aa-tRNA-synth_I_cd-bd"/>
</dbReference>
<evidence type="ECO:0000259" key="11">
    <source>
        <dbReference type="Pfam" id="PF00749"/>
    </source>
</evidence>
<dbReference type="FunFam" id="3.40.50.620:FF:000007">
    <property type="entry name" value="Glutamate--tRNA ligase"/>
    <property type="match status" value="1"/>
</dbReference>
<keyword evidence="9 10" id="KW-0030">Aminoacyl-tRNA synthetase</keyword>
<feature type="short sequence motif" description="'HIGH' region" evidence="10">
    <location>
        <begin position="53"/>
        <end position="63"/>
    </location>
</feature>
<feature type="binding site" evidence="10">
    <location>
        <position position="142"/>
    </location>
    <ligand>
        <name>Zn(2+)</name>
        <dbReference type="ChEBI" id="CHEBI:29105"/>
    </ligand>
</feature>
<dbReference type="InterPro" id="IPR014729">
    <property type="entry name" value="Rossmann-like_a/b/a_fold"/>
</dbReference>
<comment type="similarity">
    <text evidence="2 10">Belongs to the class-I aminoacyl-tRNA synthetase family. Glutamate--tRNA ligase type 1 subfamily.</text>
</comment>
<dbReference type="PRINTS" id="PR00987">
    <property type="entry name" value="TRNASYNTHGLU"/>
</dbReference>
<keyword evidence="10" id="KW-0862">Zinc</keyword>
<feature type="binding site" evidence="10">
    <location>
        <position position="171"/>
    </location>
    <ligand>
        <name>Zn(2+)</name>
        <dbReference type="ChEBI" id="CHEBI:29105"/>
    </ligand>
</feature>
<dbReference type="Pfam" id="PF19269">
    <property type="entry name" value="Anticodon_2"/>
    <property type="match status" value="1"/>
</dbReference>
<comment type="subunit">
    <text evidence="3 10">Monomer.</text>
</comment>
<proteinExistence type="inferred from homology"/>
<evidence type="ECO:0000256" key="7">
    <source>
        <dbReference type="ARBA" id="ARBA00022840"/>
    </source>
</evidence>
<evidence type="ECO:0000313" key="13">
    <source>
        <dbReference type="EMBL" id="TYT73778.1"/>
    </source>
</evidence>
<name>A0A5S5MDH9_9BACT</name>
<dbReference type="InterPro" id="IPR020058">
    <property type="entry name" value="Glu/Gln-tRNA-synth_Ib_cat-dom"/>
</dbReference>
<dbReference type="InterPro" id="IPR000924">
    <property type="entry name" value="Glu/Gln-tRNA-synth"/>
</dbReference>
<comment type="cofactor">
    <cofactor evidence="10">
        <name>Zn(2+)</name>
        <dbReference type="ChEBI" id="CHEBI:29105"/>
    </cofactor>
    <text evidence="10">Binds 1 zinc ion per subunit.</text>
</comment>
<evidence type="ECO:0000256" key="1">
    <source>
        <dbReference type="ARBA" id="ARBA00004496"/>
    </source>
</evidence>
<dbReference type="GO" id="GO:0006424">
    <property type="term" value="P:glutamyl-tRNA aminoacylation"/>
    <property type="evidence" value="ECO:0007669"/>
    <property type="project" value="UniProtKB-UniRule"/>
</dbReference>
<evidence type="ECO:0000313" key="14">
    <source>
        <dbReference type="Proteomes" id="UP000321899"/>
    </source>
</evidence>
<dbReference type="AlphaFoldDB" id="A0A5S5MDH9"/>
<dbReference type="SUPFAM" id="SSF48163">
    <property type="entry name" value="An anticodon-binding domain of class I aminoacyl-tRNA synthetases"/>
    <property type="match status" value="1"/>
</dbReference>
<dbReference type="InterPro" id="IPR049940">
    <property type="entry name" value="GluQ/Sye"/>
</dbReference>
<dbReference type="PROSITE" id="PS00178">
    <property type="entry name" value="AA_TRNA_LIGASE_I"/>
    <property type="match status" value="1"/>
</dbReference>
<dbReference type="Gene3D" id="1.10.10.350">
    <property type="match status" value="1"/>
</dbReference>
<dbReference type="EMBL" id="VDMB01000021">
    <property type="protein sequence ID" value="TYT73778.1"/>
    <property type="molecule type" value="Genomic_DNA"/>
</dbReference>
<evidence type="ECO:0000256" key="5">
    <source>
        <dbReference type="ARBA" id="ARBA00022598"/>
    </source>
</evidence>
<protein>
    <recommendedName>
        <fullName evidence="10">Glutamate--tRNA ligase</fullName>
        <ecNumber evidence="10">6.1.1.17</ecNumber>
    </recommendedName>
    <alternativeName>
        <fullName evidence="10">Glutamyl-tRNA synthetase</fullName>
        <shortName evidence="10">GluRS</shortName>
    </alternativeName>
</protein>
<dbReference type="HAMAP" id="MF_00022">
    <property type="entry name" value="Glu_tRNA_synth_type1"/>
    <property type="match status" value="1"/>
</dbReference>
<comment type="function">
    <text evidence="10">Catalyzes the attachment of glutamate to tRNA(Glu) in a two-step reaction: glutamate is first activated by ATP to form Glu-AMP and then transferred to the acceptor end of tRNA(Glu).</text>
</comment>
<accession>A0A5S5MDH9</accession>
<feature type="short sequence motif" description="'KMSKS' region" evidence="10">
    <location>
        <begin position="279"/>
        <end position="283"/>
    </location>
</feature>
<organism evidence="13 14">
    <name type="scientific">Desulfobotulus mexicanus</name>
    <dbReference type="NCBI Taxonomy" id="2586642"/>
    <lineage>
        <taxon>Bacteria</taxon>
        <taxon>Pseudomonadati</taxon>
        <taxon>Thermodesulfobacteriota</taxon>
        <taxon>Desulfobacteria</taxon>
        <taxon>Desulfobacterales</taxon>
        <taxon>Desulfobacteraceae</taxon>
        <taxon>Desulfobotulus</taxon>
    </lineage>
</organism>
<dbReference type="PANTHER" id="PTHR43311:SF2">
    <property type="entry name" value="GLUTAMATE--TRNA LIGASE, MITOCHONDRIAL-RELATED"/>
    <property type="match status" value="1"/>
</dbReference>
<evidence type="ECO:0000256" key="6">
    <source>
        <dbReference type="ARBA" id="ARBA00022741"/>
    </source>
</evidence>
<dbReference type="NCBIfam" id="TIGR00464">
    <property type="entry name" value="gltX_bact"/>
    <property type="match status" value="1"/>
</dbReference>
<keyword evidence="14" id="KW-1185">Reference proteome</keyword>
<dbReference type="GO" id="GO:0000049">
    <property type="term" value="F:tRNA binding"/>
    <property type="evidence" value="ECO:0007669"/>
    <property type="project" value="InterPro"/>
</dbReference>
<dbReference type="InterPro" id="IPR008925">
    <property type="entry name" value="aa_tRNA-synth_I_cd-bd_sf"/>
</dbReference>
<evidence type="ECO:0000256" key="3">
    <source>
        <dbReference type="ARBA" id="ARBA00011245"/>
    </source>
</evidence>
<dbReference type="GO" id="GO:0008270">
    <property type="term" value="F:zinc ion binding"/>
    <property type="evidence" value="ECO:0007669"/>
    <property type="project" value="UniProtKB-UniRule"/>
</dbReference>
<keyword evidence="8 10" id="KW-0648">Protein biosynthesis</keyword>
<evidence type="ECO:0000256" key="2">
    <source>
        <dbReference type="ARBA" id="ARBA00007894"/>
    </source>
</evidence>
<dbReference type="InterPro" id="IPR033910">
    <property type="entry name" value="GluRS_core"/>
</dbReference>
<keyword evidence="10" id="KW-0479">Metal-binding</keyword>
<feature type="binding site" evidence="10">
    <location>
        <position position="169"/>
    </location>
    <ligand>
        <name>Zn(2+)</name>
        <dbReference type="ChEBI" id="CHEBI:29105"/>
    </ligand>
</feature>
<feature type="binding site" evidence="10">
    <location>
        <position position="282"/>
    </location>
    <ligand>
        <name>ATP</name>
        <dbReference type="ChEBI" id="CHEBI:30616"/>
    </ligand>
</feature>
<dbReference type="PANTHER" id="PTHR43311">
    <property type="entry name" value="GLUTAMATE--TRNA LIGASE"/>
    <property type="match status" value="1"/>
</dbReference>
<dbReference type="Pfam" id="PF00749">
    <property type="entry name" value="tRNA-synt_1c"/>
    <property type="match status" value="1"/>
</dbReference>
<dbReference type="GO" id="GO:0005524">
    <property type="term" value="F:ATP binding"/>
    <property type="evidence" value="ECO:0007669"/>
    <property type="project" value="UniProtKB-UniRule"/>
</dbReference>
<evidence type="ECO:0000259" key="12">
    <source>
        <dbReference type="Pfam" id="PF19269"/>
    </source>
</evidence>
<dbReference type="InterPro" id="IPR020751">
    <property type="entry name" value="aa-tRNA-synth_I_codon-bd_sub2"/>
</dbReference>
<comment type="catalytic activity">
    <reaction evidence="10">
        <text>tRNA(Glu) + L-glutamate + ATP = L-glutamyl-tRNA(Glu) + AMP + diphosphate</text>
        <dbReference type="Rhea" id="RHEA:23540"/>
        <dbReference type="Rhea" id="RHEA-COMP:9663"/>
        <dbReference type="Rhea" id="RHEA-COMP:9680"/>
        <dbReference type="ChEBI" id="CHEBI:29985"/>
        <dbReference type="ChEBI" id="CHEBI:30616"/>
        <dbReference type="ChEBI" id="CHEBI:33019"/>
        <dbReference type="ChEBI" id="CHEBI:78442"/>
        <dbReference type="ChEBI" id="CHEBI:78520"/>
        <dbReference type="ChEBI" id="CHEBI:456215"/>
        <dbReference type="EC" id="6.1.1.17"/>
    </reaction>
</comment>
<reference evidence="13 14" key="1">
    <citation type="submission" date="2019-06" db="EMBL/GenBank/DDBJ databases">
        <title>Desulfobotulus mexicanus sp. nov., a novel sulfate-reducing bacterium isolated from the sediment of an alkaline crater lake in Mexico.</title>
        <authorList>
            <person name="Hirschler-Rea A."/>
        </authorList>
    </citation>
    <scope>NUCLEOTIDE SEQUENCE [LARGE SCALE GENOMIC DNA]</scope>
    <source>
        <strain evidence="13 14">PAR22N</strain>
    </source>
</reference>
<sequence length="510" mass="56994">MLSSFFLSPLVHRGQPVLILFFHAPLWRIPGLSGKTKKPRFIVTDTIITRFPPSPTGYLHVGGARTALFNWLYARKTGGKFILRIEDTDTLRSTEESVKAIFEGLEWLGIDWDEGPFYQTKRFDIYKKYLDKLLTEEKAYCCTCSAEEVEAMREKARAEGRNPMYDGTCRHKKLPPQPGAVVRLLTPDTGSTRIDDVVKGPISIPNTEIDDFILCRSDGVYTYNFAVVIDDLTMDISHVIRGDDHVSNTPKQILIYKALDAPVPKFGHVPMVLGPDRARLSKRHGALGVMEYKKMGFLPEALLNYLVRLGWSHGDQEFFTIEDMKELFTLEAIGRSPGVFDVDKLTALNAEHMQKKSPAELLPLLLEQMTALGIPHEPEDPRLPAIIALLQPRSKTLVEMAEQTESFFVAPATYCEVAAKKNFKAGSVDVLKKVEEKLMAVEEDSLEAMESLLHSVCEEMDLKLGKVGGPLRVALTGKGQSPGMGETLALLGKERSLPRIRAAITHLEKT</sequence>
<dbReference type="Gene3D" id="3.40.50.620">
    <property type="entry name" value="HUPs"/>
    <property type="match status" value="1"/>
</dbReference>
<dbReference type="SUPFAM" id="SSF52374">
    <property type="entry name" value="Nucleotidylyl transferase"/>
    <property type="match status" value="1"/>
</dbReference>
<dbReference type="CDD" id="cd00808">
    <property type="entry name" value="GluRS_core"/>
    <property type="match status" value="1"/>
</dbReference>
<dbReference type="InterPro" id="IPR001412">
    <property type="entry name" value="aa-tRNA-synth_I_CS"/>
</dbReference>
<keyword evidence="6 10" id="KW-0547">Nucleotide-binding</keyword>
<feature type="domain" description="Glutamyl/glutaminyl-tRNA synthetase class Ib catalytic" evidence="11">
    <location>
        <begin position="47"/>
        <end position="346"/>
    </location>
</feature>
<keyword evidence="4 10" id="KW-0963">Cytoplasm</keyword>
<feature type="domain" description="Aminoacyl-tRNA synthetase class I anticodon-binding" evidence="12">
    <location>
        <begin position="369"/>
        <end position="504"/>
    </location>
</feature>
<dbReference type="Proteomes" id="UP000321899">
    <property type="component" value="Unassembled WGS sequence"/>
</dbReference>
<dbReference type="InterPro" id="IPR004527">
    <property type="entry name" value="Glu-tRNA-ligase_bac/mito"/>
</dbReference>